<dbReference type="Proteomes" id="UP000230066">
    <property type="component" value="Unassembled WGS sequence"/>
</dbReference>
<protein>
    <submittedName>
        <fullName evidence="2">Uncharacterized protein</fullName>
    </submittedName>
</protein>
<feature type="compositionally biased region" description="Basic and acidic residues" evidence="1">
    <location>
        <begin position="199"/>
        <end position="215"/>
    </location>
</feature>
<organism evidence="2 3">
    <name type="scientific">Fasciola hepatica</name>
    <name type="common">Liver fluke</name>
    <dbReference type="NCBI Taxonomy" id="6192"/>
    <lineage>
        <taxon>Eukaryota</taxon>
        <taxon>Metazoa</taxon>
        <taxon>Spiralia</taxon>
        <taxon>Lophotrochozoa</taxon>
        <taxon>Platyhelminthes</taxon>
        <taxon>Trematoda</taxon>
        <taxon>Digenea</taxon>
        <taxon>Plagiorchiida</taxon>
        <taxon>Echinostomata</taxon>
        <taxon>Echinostomatoidea</taxon>
        <taxon>Fasciolidae</taxon>
        <taxon>Fasciola</taxon>
    </lineage>
</organism>
<feature type="region of interest" description="Disordered" evidence="1">
    <location>
        <begin position="189"/>
        <end position="222"/>
    </location>
</feature>
<gene>
    <name evidence="2" type="ORF">D915_007286</name>
</gene>
<proteinExistence type="predicted"/>
<reference evidence="2" key="1">
    <citation type="submission" date="2019-03" db="EMBL/GenBank/DDBJ databases">
        <title>Improved annotation for the trematode Fasciola hepatica.</title>
        <authorList>
            <person name="Choi Y.-J."/>
            <person name="Martin J."/>
            <person name="Mitreva M."/>
        </authorList>
    </citation>
    <scope>NUCLEOTIDE SEQUENCE [LARGE SCALE GENOMIC DNA]</scope>
</reference>
<sequence length="313" mass="34355">MFNAARSVNPMPNSTFYTSGSKVALFNFTGSQEQSLSTSVAPVPDEPTHHVLPREKRKSESVNLDVDPEEMIHPRKLYITEAAMSNHFARMNLTHPWDPSVKPVSNAPSSATEMFTTVNAESQFNPTASKSAVLLSDLDDSEAEENTDDSALRFSDDLKKHLRKHSSDCPVEDLIREIINPKPSLAIVPFDPSRVPPTLRHDDPPTTSCDKESPKNDAPPALMDVEPVSSTPLSLNSDFPQAAQVYGIPQVNSAASYWTPQVVMGSPNSTCCFGPRNVFSYPISDLTGGRFTSPQTPNFLHPFQTQGPFFPPL</sequence>
<dbReference type="EMBL" id="JXXN02003024">
    <property type="protein sequence ID" value="THD22067.1"/>
    <property type="molecule type" value="Genomic_DNA"/>
</dbReference>
<feature type="compositionally biased region" description="Basic and acidic residues" evidence="1">
    <location>
        <begin position="46"/>
        <end position="60"/>
    </location>
</feature>
<keyword evidence="3" id="KW-1185">Reference proteome</keyword>
<dbReference type="AlphaFoldDB" id="A0A4E0RMX0"/>
<evidence type="ECO:0000313" key="3">
    <source>
        <dbReference type="Proteomes" id="UP000230066"/>
    </source>
</evidence>
<evidence type="ECO:0000256" key="1">
    <source>
        <dbReference type="SAM" id="MobiDB-lite"/>
    </source>
</evidence>
<name>A0A4E0RMX0_FASHE</name>
<evidence type="ECO:0000313" key="2">
    <source>
        <dbReference type="EMBL" id="THD22067.1"/>
    </source>
</evidence>
<feature type="region of interest" description="Disordered" evidence="1">
    <location>
        <begin position="36"/>
        <end position="63"/>
    </location>
</feature>
<accession>A0A4E0RMX0</accession>
<comment type="caution">
    <text evidence="2">The sequence shown here is derived from an EMBL/GenBank/DDBJ whole genome shotgun (WGS) entry which is preliminary data.</text>
</comment>